<dbReference type="EMBL" id="CM047580">
    <property type="protein sequence ID" value="KAI9922487.1"/>
    <property type="molecule type" value="Genomic_DNA"/>
</dbReference>
<comment type="caution">
    <text evidence="1">The sequence shown here is derived from an EMBL/GenBank/DDBJ whole genome shotgun (WGS) entry which is preliminary data.</text>
</comment>
<evidence type="ECO:0000313" key="2">
    <source>
        <dbReference type="Proteomes" id="UP001163321"/>
    </source>
</evidence>
<reference evidence="1 2" key="1">
    <citation type="journal article" date="2022" name="bioRxiv">
        <title>The genome of the oomycete Peronosclerospora sorghi, a cosmopolitan pathogen of maize and sorghum, is inflated with dispersed pseudogenes.</title>
        <authorList>
            <person name="Fletcher K."/>
            <person name="Martin F."/>
            <person name="Isakeit T."/>
            <person name="Cavanaugh K."/>
            <person name="Magill C."/>
            <person name="Michelmore R."/>
        </authorList>
    </citation>
    <scope>NUCLEOTIDE SEQUENCE [LARGE SCALE GENOMIC DNA]</scope>
    <source>
        <strain evidence="1">P6</strain>
    </source>
</reference>
<evidence type="ECO:0000313" key="1">
    <source>
        <dbReference type="EMBL" id="KAI9922487.1"/>
    </source>
</evidence>
<proteinExistence type="predicted"/>
<gene>
    <name evidence="1" type="ORF">PsorP6_001879</name>
</gene>
<sequence>MNFEKLRWVPSAGTRYLLFLDYVTDCRCSGSPVQAVAPSLSQRLQFFHNACSRSRSSSVASSRVIDMFLHWLKRIGRVLQDTSPLGEEEEEDGTIGTSHLKAPTGRKVTCGVFRMWQLEASTPCATRGPCNECLVSTRPVYPSFQGIVGFDKKIQ</sequence>
<keyword evidence="2" id="KW-1185">Reference proteome</keyword>
<organism evidence="1 2">
    <name type="scientific">Peronosclerospora sorghi</name>
    <dbReference type="NCBI Taxonomy" id="230839"/>
    <lineage>
        <taxon>Eukaryota</taxon>
        <taxon>Sar</taxon>
        <taxon>Stramenopiles</taxon>
        <taxon>Oomycota</taxon>
        <taxon>Peronosporomycetes</taxon>
        <taxon>Peronosporales</taxon>
        <taxon>Peronosporaceae</taxon>
        <taxon>Peronosclerospora</taxon>
    </lineage>
</organism>
<protein>
    <submittedName>
        <fullName evidence="1">Uncharacterized protein</fullName>
    </submittedName>
</protein>
<accession>A0ACC0WV70</accession>
<dbReference type="Proteomes" id="UP001163321">
    <property type="component" value="Chromosome 1"/>
</dbReference>
<name>A0ACC0WV70_9STRA</name>